<accession>A0ABR4QET7</accession>
<gene>
    <name evidence="6" type="ORF">TcWFU_008927</name>
</gene>
<dbReference type="PRINTS" id="PR01573">
    <property type="entry name" value="SUPERTUBBY"/>
</dbReference>
<feature type="region of interest" description="Disordered" evidence="4">
    <location>
        <begin position="253"/>
        <end position="381"/>
    </location>
</feature>
<evidence type="ECO:0000313" key="6">
    <source>
        <dbReference type="EMBL" id="KAL5108139.1"/>
    </source>
</evidence>
<feature type="domain" description="Tubby C-terminal" evidence="5">
    <location>
        <begin position="465"/>
        <end position="723"/>
    </location>
</feature>
<dbReference type="PANTHER" id="PTHR16517">
    <property type="entry name" value="TUBBY-RELATED"/>
    <property type="match status" value="1"/>
</dbReference>
<evidence type="ECO:0000256" key="2">
    <source>
        <dbReference type="ARBA" id="ARBA00007129"/>
    </source>
</evidence>
<feature type="compositionally biased region" description="Polar residues" evidence="4">
    <location>
        <begin position="54"/>
        <end position="71"/>
    </location>
</feature>
<keyword evidence="3" id="KW-0963">Cytoplasm</keyword>
<reference evidence="6 7" key="1">
    <citation type="journal article" date="2022" name="Front. Cell. Infect. Microbiol.">
        <title>The Genomes of Two Strains of Taenia crassiceps the Animal Model for the Study of Human Cysticercosis.</title>
        <authorList>
            <person name="Bobes R.J."/>
            <person name="Estrada K."/>
            <person name="Rios-Valencia D.G."/>
            <person name="Calderon-Gallegos A."/>
            <person name="de la Torre P."/>
            <person name="Carrero J.C."/>
            <person name="Sanchez-Flores A."/>
            <person name="Laclette J.P."/>
        </authorList>
    </citation>
    <scope>NUCLEOTIDE SEQUENCE [LARGE SCALE GENOMIC DNA]</scope>
    <source>
        <strain evidence="6">WFUcys</strain>
    </source>
</reference>
<dbReference type="EMBL" id="JAKROA010000004">
    <property type="protein sequence ID" value="KAL5108139.1"/>
    <property type="molecule type" value="Genomic_DNA"/>
</dbReference>
<dbReference type="InterPro" id="IPR018066">
    <property type="entry name" value="Tubby_C_CS"/>
</dbReference>
<feature type="compositionally biased region" description="Basic residues" evidence="4">
    <location>
        <begin position="324"/>
        <end position="335"/>
    </location>
</feature>
<dbReference type="PANTHER" id="PTHR16517:SF7">
    <property type="entry name" value="PROTEIN KING TUBBY"/>
    <property type="match status" value="1"/>
</dbReference>
<dbReference type="SUPFAM" id="SSF54518">
    <property type="entry name" value="Tubby C-terminal domain-like"/>
    <property type="match status" value="1"/>
</dbReference>
<keyword evidence="7" id="KW-1185">Reference proteome</keyword>
<proteinExistence type="inferred from homology"/>
<feature type="region of interest" description="Disordered" evidence="4">
    <location>
        <begin position="415"/>
        <end position="437"/>
    </location>
</feature>
<protein>
    <recommendedName>
        <fullName evidence="5">Tubby C-terminal domain-containing protein</fullName>
    </recommendedName>
</protein>
<feature type="compositionally biased region" description="Basic and acidic residues" evidence="4">
    <location>
        <begin position="336"/>
        <end position="346"/>
    </location>
</feature>
<feature type="region of interest" description="Disordered" evidence="4">
    <location>
        <begin position="182"/>
        <end position="209"/>
    </location>
</feature>
<evidence type="ECO:0000256" key="1">
    <source>
        <dbReference type="ARBA" id="ARBA00004496"/>
    </source>
</evidence>
<feature type="compositionally biased region" description="Low complexity" evidence="4">
    <location>
        <begin position="106"/>
        <end position="117"/>
    </location>
</feature>
<feature type="compositionally biased region" description="Basic and acidic residues" evidence="4">
    <location>
        <begin position="428"/>
        <end position="437"/>
    </location>
</feature>
<name>A0ABR4QET7_9CEST</name>
<dbReference type="InterPro" id="IPR025659">
    <property type="entry name" value="Tubby-like_C"/>
</dbReference>
<evidence type="ECO:0000313" key="7">
    <source>
        <dbReference type="Proteomes" id="UP001651158"/>
    </source>
</evidence>
<evidence type="ECO:0000256" key="3">
    <source>
        <dbReference type="ARBA" id="ARBA00022490"/>
    </source>
</evidence>
<sequence length="730" mass="81480">MDSASVKAVAQRQLKLEKQREIFLRKRQQKHDHEVRSLQAKSFNSSVDLGPVSPRSTVKTSSRGSQPSVSENFAYDGPQAFELGNPDLLDPPVQILRVSGDQDDTAASAAAATPKSSSQEHTDTPKTCQTIHIPPIRPVKLPLPKTPLTGTDRRSLFESMELEEVEEDVSTAAVRLRSKVERRKVRSATRRQAKAPPRPHSAMETSQRTQVKTNNLIDFNKTDILAMETSAVSATAVRSVTPSTASAVSYQWHEKTKCKNPHSKGKCSDLGGEKAVKPKRLNVSKRGTLSESNVTRRSRKRVTRQQRPERLMRQELSRSTDHLHMKRKFVHKRDKLRSTDGTEQKRVGAVSQDTYEKSRPSKPRSPRRTTQFRDDAVQSDLMEDLKTPRVEKTDKISPIEHPASPILSARSKVYRKEVASPTRPTNSKGREKMVSRKDDVIHDESIKSTITRIFSAGDDVEEFITSPAPKGVTVCCRISRDKHGLEGGLFPSYFLHLERQEDGRRFFLLAARRKRRATTCNYLISLDATAPTTISSPLDALGGGRLTVGHLRSNFLGTQFVLLSTRSRCTDLHSSAGHSDVDFASGDWSKEIATISYEPNILGFKGPRRMTVLLPSVVELADPKANYELSKYAIADAETRSNLAGVMELHNKKPMWNEETQSYVLNFHGRVTQASVKNFQLIDNSDESTILMQFGRVSSDIFTMDYTYPLTALQAFGIAVSSLAGKLACE</sequence>
<dbReference type="InterPro" id="IPR000007">
    <property type="entry name" value="Tubby_C"/>
</dbReference>
<organism evidence="6 7">
    <name type="scientific">Taenia crassiceps</name>
    <dbReference type="NCBI Taxonomy" id="6207"/>
    <lineage>
        <taxon>Eukaryota</taxon>
        <taxon>Metazoa</taxon>
        <taxon>Spiralia</taxon>
        <taxon>Lophotrochozoa</taxon>
        <taxon>Platyhelminthes</taxon>
        <taxon>Cestoda</taxon>
        <taxon>Eucestoda</taxon>
        <taxon>Cyclophyllidea</taxon>
        <taxon>Taeniidae</taxon>
        <taxon>Taenia</taxon>
    </lineage>
</organism>
<comment type="subcellular location">
    <subcellularLocation>
        <location evidence="1">Cytoplasm</location>
    </subcellularLocation>
</comment>
<dbReference type="Pfam" id="PF01167">
    <property type="entry name" value="Tub"/>
    <property type="match status" value="1"/>
</dbReference>
<comment type="caution">
    <text evidence="6">The sequence shown here is derived from an EMBL/GenBank/DDBJ whole genome shotgun (WGS) entry which is preliminary data.</text>
</comment>
<feature type="compositionally biased region" description="Basic and acidic residues" evidence="4">
    <location>
        <begin position="306"/>
        <end position="323"/>
    </location>
</feature>
<dbReference type="PROSITE" id="PS01200">
    <property type="entry name" value="TUB_1"/>
    <property type="match status" value="1"/>
</dbReference>
<evidence type="ECO:0000256" key="4">
    <source>
        <dbReference type="SAM" id="MobiDB-lite"/>
    </source>
</evidence>
<feature type="region of interest" description="Disordered" evidence="4">
    <location>
        <begin position="26"/>
        <end position="130"/>
    </location>
</feature>
<dbReference type="Proteomes" id="UP001651158">
    <property type="component" value="Unassembled WGS sequence"/>
</dbReference>
<feature type="compositionally biased region" description="Basic residues" evidence="4">
    <location>
        <begin position="182"/>
        <end position="193"/>
    </location>
</feature>
<dbReference type="Gene3D" id="3.20.90.10">
    <property type="entry name" value="Tubby Protein, Chain A"/>
    <property type="match status" value="1"/>
</dbReference>
<comment type="similarity">
    <text evidence="2">Belongs to the TUB family.</text>
</comment>
<evidence type="ECO:0000259" key="5">
    <source>
        <dbReference type="Pfam" id="PF01167"/>
    </source>
</evidence>